<dbReference type="GO" id="GO:0000155">
    <property type="term" value="F:phosphorelay sensor kinase activity"/>
    <property type="evidence" value="ECO:0007669"/>
    <property type="project" value="InterPro"/>
</dbReference>
<keyword evidence="17" id="KW-1185">Reference proteome</keyword>
<dbReference type="PANTHER" id="PTHR45436:SF14">
    <property type="entry name" value="SENSOR PROTEIN QSEC"/>
    <property type="match status" value="1"/>
</dbReference>
<dbReference type="SMART" id="SM00388">
    <property type="entry name" value="HisKA"/>
    <property type="match status" value="1"/>
</dbReference>
<keyword evidence="7" id="KW-0547">Nucleotide-binding</keyword>
<dbReference type="CDD" id="cd00082">
    <property type="entry name" value="HisKA"/>
    <property type="match status" value="1"/>
</dbReference>
<dbReference type="InterPro" id="IPR013727">
    <property type="entry name" value="2CSK_N"/>
</dbReference>
<dbReference type="InterPro" id="IPR003594">
    <property type="entry name" value="HATPase_dom"/>
</dbReference>
<evidence type="ECO:0000256" key="9">
    <source>
        <dbReference type="ARBA" id="ARBA00022840"/>
    </source>
</evidence>
<dbReference type="FunFam" id="1.10.287.130:FF:000035">
    <property type="entry name" value="Two-component sensor histidine kinase"/>
    <property type="match status" value="1"/>
</dbReference>
<dbReference type="SMART" id="SM00387">
    <property type="entry name" value="HATPase_c"/>
    <property type="match status" value="1"/>
</dbReference>
<dbReference type="KEGG" id="tig:THII_3062"/>
<dbReference type="Gene3D" id="3.30.565.10">
    <property type="entry name" value="Histidine kinase-like ATPase, C-terminal domain"/>
    <property type="match status" value="1"/>
</dbReference>
<dbReference type="OrthoDB" id="9809766at2"/>
<evidence type="ECO:0000259" key="14">
    <source>
        <dbReference type="PROSITE" id="PS50109"/>
    </source>
</evidence>
<evidence type="ECO:0000313" key="17">
    <source>
        <dbReference type="Proteomes" id="UP000031623"/>
    </source>
</evidence>
<protein>
    <recommendedName>
        <fullName evidence="3">histidine kinase</fullName>
        <ecNumber evidence="3">2.7.13.3</ecNumber>
    </recommendedName>
</protein>
<dbReference type="InterPro" id="IPR036097">
    <property type="entry name" value="HisK_dim/P_sf"/>
</dbReference>
<dbReference type="Pfam" id="PF02518">
    <property type="entry name" value="HATPase_c"/>
    <property type="match status" value="1"/>
</dbReference>
<dbReference type="AlphaFoldDB" id="A0A090AIY5"/>
<dbReference type="PROSITE" id="PS50109">
    <property type="entry name" value="HIS_KIN"/>
    <property type="match status" value="1"/>
</dbReference>
<dbReference type="InterPro" id="IPR050428">
    <property type="entry name" value="TCS_sensor_his_kinase"/>
</dbReference>
<dbReference type="PRINTS" id="PR00344">
    <property type="entry name" value="BCTRLSENSOR"/>
</dbReference>
<evidence type="ECO:0000256" key="5">
    <source>
        <dbReference type="ARBA" id="ARBA00022679"/>
    </source>
</evidence>
<dbReference type="PROSITE" id="PS50885">
    <property type="entry name" value="HAMP"/>
    <property type="match status" value="1"/>
</dbReference>
<dbReference type="InterPro" id="IPR036890">
    <property type="entry name" value="HATPase_C_sf"/>
</dbReference>
<dbReference type="STRING" id="40754.THII_3062"/>
<keyword evidence="6 13" id="KW-0812">Transmembrane</keyword>
<dbReference type="SUPFAM" id="SSF55874">
    <property type="entry name" value="ATPase domain of HSP90 chaperone/DNA topoisomerase II/histidine kinase"/>
    <property type="match status" value="1"/>
</dbReference>
<keyword evidence="5" id="KW-0808">Transferase</keyword>
<dbReference type="Gene3D" id="1.10.287.130">
    <property type="match status" value="1"/>
</dbReference>
<dbReference type="HOGENOM" id="CLU_000445_89_37_6"/>
<keyword evidence="11" id="KW-0902">Two-component regulatory system</keyword>
<evidence type="ECO:0000256" key="7">
    <source>
        <dbReference type="ARBA" id="ARBA00022741"/>
    </source>
</evidence>
<dbReference type="InterPro" id="IPR003661">
    <property type="entry name" value="HisK_dim/P_dom"/>
</dbReference>
<evidence type="ECO:0000256" key="4">
    <source>
        <dbReference type="ARBA" id="ARBA00022553"/>
    </source>
</evidence>
<evidence type="ECO:0000256" key="11">
    <source>
        <dbReference type="ARBA" id="ARBA00023012"/>
    </source>
</evidence>
<dbReference type="Gene3D" id="1.20.5.1040">
    <property type="entry name" value="Sensor protein qsec"/>
    <property type="match status" value="1"/>
</dbReference>
<keyword evidence="9" id="KW-0067">ATP-binding</keyword>
<evidence type="ECO:0000256" key="1">
    <source>
        <dbReference type="ARBA" id="ARBA00000085"/>
    </source>
</evidence>
<evidence type="ECO:0000256" key="2">
    <source>
        <dbReference type="ARBA" id="ARBA00004141"/>
    </source>
</evidence>
<name>A0A090AIY5_9GAMM</name>
<dbReference type="GO" id="GO:0005524">
    <property type="term" value="F:ATP binding"/>
    <property type="evidence" value="ECO:0007669"/>
    <property type="project" value="UniProtKB-KW"/>
</dbReference>
<keyword evidence="8 16" id="KW-0418">Kinase</keyword>
<reference evidence="16 17" key="1">
    <citation type="journal article" date="2014" name="ISME J.">
        <title>Ecophysiology of Thioploca ingrica as revealed by the complete genome sequence supplemented with proteomic evidence.</title>
        <authorList>
            <person name="Kojima H."/>
            <person name="Ogura Y."/>
            <person name="Yamamoto N."/>
            <person name="Togashi T."/>
            <person name="Mori H."/>
            <person name="Watanabe T."/>
            <person name="Nemoto F."/>
            <person name="Kurokawa K."/>
            <person name="Hayashi T."/>
            <person name="Fukui M."/>
        </authorList>
    </citation>
    <scope>NUCLEOTIDE SEQUENCE [LARGE SCALE GENOMIC DNA]</scope>
</reference>
<dbReference type="EC" id="2.7.13.3" evidence="3"/>
<feature type="domain" description="Histidine kinase" evidence="14">
    <location>
        <begin position="243"/>
        <end position="458"/>
    </location>
</feature>
<evidence type="ECO:0000256" key="13">
    <source>
        <dbReference type="SAM" id="Phobius"/>
    </source>
</evidence>
<keyword evidence="10 13" id="KW-1133">Transmembrane helix</keyword>
<keyword evidence="12 13" id="KW-0472">Membrane</keyword>
<proteinExistence type="predicted"/>
<accession>A0A090AIY5</accession>
<organism evidence="16 17">
    <name type="scientific">Thioploca ingrica</name>
    <dbReference type="NCBI Taxonomy" id="40754"/>
    <lineage>
        <taxon>Bacteria</taxon>
        <taxon>Pseudomonadati</taxon>
        <taxon>Pseudomonadota</taxon>
        <taxon>Gammaproteobacteria</taxon>
        <taxon>Thiotrichales</taxon>
        <taxon>Thiotrichaceae</taxon>
        <taxon>Thioploca</taxon>
    </lineage>
</organism>
<evidence type="ECO:0000256" key="6">
    <source>
        <dbReference type="ARBA" id="ARBA00022692"/>
    </source>
</evidence>
<keyword evidence="4" id="KW-0597">Phosphoprotein</keyword>
<dbReference type="InterPro" id="IPR004358">
    <property type="entry name" value="Sig_transdc_His_kin-like_C"/>
</dbReference>
<evidence type="ECO:0000313" key="16">
    <source>
        <dbReference type="EMBL" id="BAP57359.1"/>
    </source>
</evidence>
<feature type="domain" description="HAMP" evidence="15">
    <location>
        <begin position="183"/>
        <end position="235"/>
    </location>
</feature>
<evidence type="ECO:0000256" key="10">
    <source>
        <dbReference type="ARBA" id="ARBA00022989"/>
    </source>
</evidence>
<dbReference type="SUPFAM" id="SSF47384">
    <property type="entry name" value="Homodimeric domain of signal transducing histidine kinase"/>
    <property type="match status" value="1"/>
</dbReference>
<evidence type="ECO:0000256" key="3">
    <source>
        <dbReference type="ARBA" id="ARBA00012438"/>
    </source>
</evidence>
<evidence type="ECO:0000256" key="8">
    <source>
        <dbReference type="ARBA" id="ARBA00022777"/>
    </source>
</evidence>
<dbReference type="EMBL" id="AP014633">
    <property type="protein sequence ID" value="BAP57359.1"/>
    <property type="molecule type" value="Genomic_DNA"/>
</dbReference>
<comment type="catalytic activity">
    <reaction evidence="1">
        <text>ATP + protein L-histidine = ADP + protein N-phospho-L-histidine.</text>
        <dbReference type="EC" id="2.7.13.3"/>
    </reaction>
</comment>
<dbReference type="GO" id="GO:0005886">
    <property type="term" value="C:plasma membrane"/>
    <property type="evidence" value="ECO:0007669"/>
    <property type="project" value="TreeGrafter"/>
</dbReference>
<dbReference type="Pfam" id="PF08521">
    <property type="entry name" value="2CSK_N"/>
    <property type="match status" value="1"/>
</dbReference>
<dbReference type="InterPro" id="IPR003660">
    <property type="entry name" value="HAMP_dom"/>
</dbReference>
<feature type="transmembrane region" description="Helical" evidence="13">
    <location>
        <begin position="9"/>
        <end position="30"/>
    </location>
</feature>
<evidence type="ECO:0000259" key="15">
    <source>
        <dbReference type="PROSITE" id="PS50885"/>
    </source>
</evidence>
<dbReference type="Proteomes" id="UP000031623">
    <property type="component" value="Chromosome"/>
</dbReference>
<sequence length="458" mass="52200">MTVSIRKRLLFLLVGVIGSLWVIVTWRVYIETQHEVEELFDAQLAQSARVLFGLIKHEVEDQEDEAEEKEQHLVLDFDTFQPAHRYEQKLAFLVRSIDGKLLFRSATAPLFSMPSEDIPHYTNQALEGHLWRVFTLREGQFWVQTAERYDIRNELIHQVISSTLSILLISLPLVALLIWFSIGQSLKPLHQVASEISARRPEQLQQIDVNEIPLEIRELINALNALFSRLHHAFENERRFTADAAHELRTPLAAIKTQAQVAQRAKDSQQRQQALQKMIMGLDRATHLVEQLLNLARIEATQTLPISSCIDLHELVNHVIIDLTPQALDKAIDLGLETMLDVGITRGHWEALELMMRNLVDNAIHYTPPGGHVTITLTKDSPSFLTLCIIDTGPGIPLEQRKRIFERFYRGNNHNQSGSGLGLSIAQRVAQLHHLDIQLLNNPIKNNGLCVQIQFPLK</sequence>
<dbReference type="CDD" id="cd00075">
    <property type="entry name" value="HATPase"/>
    <property type="match status" value="1"/>
</dbReference>
<comment type="subcellular location">
    <subcellularLocation>
        <location evidence="2">Membrane</location>
        <topology evidence="2">Multi-pass membrane protein</topology>
    </subcellularLocation>
</comment>
<evidence type="ECO:0000256" key="12">
    <source>
        <dbReference type="ARBA" id="ARBA00023136"/>
    </source>
</evidence>
<dbReference type="PANTHER" id="PTHR45436">
    <property type="entry name" value="SENSOR HISTIDINE KINASE YKOH"/>
    <property type="match status" value="1"/>
</dbReference>
<dbReference type="Pfam" id="PF00512">
    <property type="entry name" value="HisKA"/>
    <property type="match status" value="1"/>
</dbReference>
<dbReference type="InterPro" id="IPR005467">
    <property type="entry name" value="His_kinase_dom"/>
</dbReference>
<gene>
    <name evidence="16" type="ORF">THII_3062</name>
</gene>